<dbReference type="InterPro" id="IPR017853">
    <property type="entry name" value="GH"/>
</dbReference>
<dbReference type="AlphaFoldDB" id="Q7NJP8"/>
<accession>Q7NJP8</accession>
<sequence length="495" mass="53573">MRVPSRAAAALVALWSVLYPAAGAAAELSSLQAVGRPRALAADYFGYNGANLLYRVDWTTPQFLQTLALLRPSTLRYPAGTEANYWDWRKGWFAAGADLPPSYRGIRPKVDTNRLEDIRPALKAAGAKPLFVVNMLTSTLEEQLAMLRRAEGLGMPVTHVELGNEYYIGQRDHKAAFPSARDYALEANRWSAAIHRAFPKAKVAAVGASVVPEQASDPRWTGWNRELLPRLRSADAVTIHHYYSSGIGDTQFKPSREALPVRYSPSEVAVVLGMPFLAWSKLQQNGLALVEPDREVWITEYNLFDQGQPLPGTWMHGLGLAAATLLFTEDPKITLIQCHALIGNALFASVFSSERGFRLAGFTSPTEAPATVPFALSASGRALQLVGDALRGMTDVQRWTAPGSPTLQGRGGFAYSAVAAWSFGDGPRREAVLLNLSAGAQPLALPAALANGRFEQLSGAPLTLVSDSASLNHNQGRFAGKLDLPPYSITRLSLP</sequence>
<dbReference type="PATRIC" id="fig|251221.4.peg.1818"/>
<name>Q7NJP8_GLOVI</name>
<dbReference type="Gene3D" id="3.20.20.80">
    <property type="entry name" value="Glycosidases"/>
    <property type="match status" value="1"/>
</dbReference>
<feature type="signal peptide" evidence="1">
    <location>
        <begin position="1"/>
        <end position="24"/>
    </location>
</feature>
<dbReference type="STRING" id="251221.gene:10759276"/>
<feature type="chain" id="PRO_5004291873" evidence="1">
    <location>
        <begin position="25"/>
        <end position="495"/>
    </location>
</feature>
<keyword evidence="3" id="KW-1185">Reference proteome</keyword>
<reference evidence="2 3" key="2">
    <citation type="journal article" date="2003" name="DNA Res.">
        <title>Complete genome structure of Gloeobacter violaceus PCC 7421, a cyanobacterium that lacks thylakoids (supplement).</title>
        <authorList>
            <person name="Nakamura Y."/>
            <person name="Kaneko T."/>
            <person name="Sato S."/>
            <person name="Mimuro M."/>
            <person name="Miyashita H."/>
            <person name="Tsuchiya T."/>
            <person name="Sasamoto S."/>
            <person name="Watanabe A."/>
            <person name="Kawashima K."/>
            <person name="Kishida Y."/>
            <person name="Kiyokawa C."/>
            <person name="Kohara M."/>
            <person name="Matsumoto M."/>
            <person name="Matsuno A."/>
            <person name="Nakazaki N."/>
            <person name="Shimpo S."/>
            <person name="Takeuchi C."/>
            <person name="Yamada M."/>
            <person name="Tabata S."/>
        </authorList>
    </citation>
    <scope>NUCLEOTIDE SEQUENCE [LARGE SCALE GENOMIC DNA]</scope>
    <source>
        <strain evidence="3">ATCC 29082 / PCC 7421</strain>
    </source>
</reference>
<dbReference type="InParanoid" id="Q7NJP8"/>
<dbReference type="EMBL" id="BA000045">
    <property type="protein sequence ID" value="BAC89725.1"/>
    <property type="molecule type" value="Genomic_DNA"/>
</dbReference>
<evidence type="ECO:0000313" key="2">
    <source>
        <dbReference type="EMBL" id="BAC89725.1"/>
    </source>
</evidence>
<keyword evidence="1" id="KW-0732">Signal</keyword>
<dbReference type="eggNOG" id="COG3534">
    <property type="taxonomic scope" value="Bacteria"/>
</dbReference>
<evidence type="ECO:0000313" key="3">
    <source>
        <dbReference type="Proteomes" id="UP000000557"/>
    </source>
</evidence>
<reference evidence="2 3" key="1">
    <citation type="journal article" date="2003" name="DNA Res.">
        <title>Complete genome structure of Gloeobacter violaceus PCC 7421, a cyanobacterium that lacks thylakoids.</title>
        <authorList>
            <person name="Nakamura Y."/>
            <person name="Kaneko T."/>
            <person name="Sato S."/>
            <person name="Mimuro M."/>
            <person name="Miyashita H."/>
            <person name="Tsuchiya T."/>
            <person name="Sasamoto S."/>
            <person name="Watanabe A."/>
            <person name="Kawashima K."/>
            <person name="Kishida Y."/>
            <person name="Kiyokawa C."/>
            <person name="Kohara M."/>
            <person name="Matsumoto M."/>
            <person name="Matsuno A."/>
            <person name="Nakazaki N."/>
            <person name="Shimpo S."/>
            <person name="Takeuchi C."/>
            <person name="Yamada M."/>
            <person name="Tabata S."/>
        </authorList>
    </citation>
    <scope>NUCLEOTIDE SEQUENCE [LARGE SCALE GENOMIC DNA]</scope>
    <source>
        <strain evidence="3">ATCC 29082 / PCC 7421</strain>
    </source>
</reference>
<dbReference type="OrthoDB" id="4522580at2"/>
<dbReference type="HOGENOM" id="CLU_550693_0_0_3"/>
<dbReference type="Proteomes" id="UP000000557">
    <property type="component" value="Chromosome"/>
</dbReference>
<protein>
    <submittedName>
        <fullName evidence="2">Gll1784 protein</fullName>
    </submittedName>
</protein>
<dbReference type="KEGG" id="gvi:gll1784"/>
<organism evidence="2 3">
    <name type="scientific">Gloeobacter violaceus (strain ATCC 29082 / PCC 7421)</name>
    <dbReference type="NCBI Taxonomy" id="251221"/>
    <lineage>
        <taxon>Bacteria</taxon>
        <taxon>Bacillati</taxon>
        <taxon>Cyanobacteriota</taxon>
        <taxon>Cyanophyceae</taxon>
        <taxon>Gloeobacterales</taxon>
        <taxon>Gloeobacteraceae</taxon>
        <taxon>Gloeobacter</taxon>
    </lineage>
</organism>
<evidence type="ECO:0000256" key="1">
    <source>
        <dbReference type="SAM" id="SignalP"/>
    </source>
</evidence>
<dbReference type="EnsemblBacteria" id="BAC89725">
    <property type="protein sequence ID" value="BAC89725"/>
    <property type="gene ID" value="BAC89725"/>
</dbReference>
<dbReference type="SUPFAM" id="SSF51445">
    <property type="entry name" value="(Trans)glycosidases"/>
    <property type="match status" value="1"/>
</dbReference>
<gene>
    <name evidence="2" type="ordered locus">gll1784</name>
</gene>
<proteinExistence type="predicted"/>